<sequence length="492" mass="53525">MDGHFDGQNPAKPHFVVVPLMAQGHMIPMADLALLLAGRGARVSLITTPVNAVRLRAAADLAAASGLTLRLVELPLPCAAAGLPDGCENVDLVPKQDLFLPFFRSLNLLADPLKSYLRAQPPASTCIISDQCMPWTMEVAGELGIRRLVFHGPSCFFLLCTLNLTKHNLYDKVADDLESFFVPELPQSIEVSKMTAQRFCDWPGMNDVFRHMQEAEESADGVVLNTFYELEQWCVDEFRRKVGKEVWPVGPVSLFHKDAGGKAVRGNGISGVDGGAGVLKWLEGREKESVLFVSFGSLARTRIKQLVEIGRGLEAAGTCFVWAVKEAEQSEEVDTWLSEFEERSGGRGLIIKGWVPQVLILAAPAVGGFMTHCGWNSTLEAVTAGVPMVTWPHFADQFLNSKLVVEVLGIGVGVGVKLPSFYQATEEAAVVGRDEVERAVVSVMGGGEEGEEMRRRAKELGKKARMAMEKGGSSYENLTQLIDDAMALPLAQ</sequence>
<reference evidence="6 7" key="1">
    <citation type="journal article" date="2022" name="Nat. Plants">
        <title>Genomes of leafy and leafless Platanthera orchids illuminate the evolution of mycoheterotrophy.</title>
        <authorList>
            <person name="Li M.H."/>
            <person name="Liu K.W."/>
            <person name="Li Z."/>
            <person name="Lu H.C."/>
            <person name="Ye Q.L."/>
            <person name="Zhang D."/>
            <person name="Wang J.Y."/>
            <person name="Li Y.F."/>
            <person name="Zhong Z.M."/>
            <person name="Liu X."/>
            <person name="Yu X."/>
            <person name="Liu D.K."/>
            <person name="Tu X.D."/>
            <person name="Liu B."/>
            <person name="Hao Y."/>
            <person name="Liao X.Y."/>
            <person name="Jiang Y.T."/>
            <person name="Sun W.H."/>
            <person name="Chen J."/>
            <person name="Chen Y.Q."/>
            <person name="Ai Y."/>
            <person name="Zhai J.W."/>
            <person name="Wu S.S."/>
            <person name="Zhou Z."/>
            <person name="Hsiao Y.Y."/>
            <person name="Wu W.L."/>
            <person name="Chen Y.Y."/>
            <person name="Lin Y.F."/>
            <person name="Hsu J.L."/>
            <person name="Li C.Y."/>
            <person name="Wang Z.W."/>
            <person name="Zhao X."/>
            <person name="Zhong W.Y."/>
            <person name="Ma X.K."/>
            <person name="Ma L."/>
            <person name="Huang J."/>
            <person name="Chen G.Z."/>
            <person name="Huang M.Z."/>
            <person name="Huang L."/>
            <person name="Peng D.H."/>
            <person name="Luo Y.B."/>
            <person name="Zou S.Q."/>
            <person name="Chen S.P."/>
            <person name="Lan S."/>
            <person name="Tsai W.C."/>
            <person name="Van de Peer Y."/>
            <person name="Liu Z.J."/>
        </authorList>
    </citation>
    <scope>NUCLEOTIDE SEQUENCE [LARGE SCALE GENOMIC DNA]</scope>
    <source>
        <strain evidence="6">Lor287</strain>
    </source>
</reference>
<dbReference type="FunFam" id="3.40.50.2000:FF:000047">
    <property type="entry name" value="Glycosyltransferase"/>
    <property type="match status" value="1"/>
</dbReference>
<dbReference type="Pfam" id="PF00201">
    <property type="entry name" value="UDPGT"/>
    <property type="match status" value="1"/>
</dbReference>
<dbReference type="Pfam" id="PF26168">
    <property type="entry name" value="Glyco_transf_N"/>
    <property type="match status" value="1"/>
</dbReference>
<dbReference type="GO" id="GO:0035251">
    <property type="term" value="F:UDP-glucosyltransferase activity"/>
    <property type="evidence" value="ECO:0007669"/>
    <property type="project" value="TreeGrafter"/>
</dbReference>
<protein>
    <recommendedName>
        <fullName evidence="4">Glycosyltransferase</fullName>
        <ecNumber evidence="4">2.4.1.-</ecNumber>
    </recommendedName>
</protein>
<evidence type="ECO:0000259" key="5">
    <source>
        <dbReference type="Pfam" id="PF26168"/>
    </source>
</evidence>
<evidence type="ECO:0000313" key="7">
    <source>
        <dbReference type="Proteomes" id="UP001418222"/>
    </source>
</evidence>
<evidence type="ECO:0000256" key="3">
    <source>
        <dbReference type="RuleBase" id="RU003718"/>
    </source>
</evidence>
<name>A0AAP0AS96_9ASPA</name>
<organism evidence="6 7">
    <name type="scientific">Platanthera zijinensis</name>
    <dbReference type="NCBI Taxonomy" id="2320716"/>
    <lineage>
        <taxon>Eukaryota</taxon>
        <taxon>Viridiplantae</taxon>
        <taxon>Streptophyta</taxon>
        <taxon>Embryophyta</taxon>
        <taxon>Tracheophyta</taxon>
        <taxon>Spermatophyta</taxon>
        <taxon>Magnoliopsida</taxon>
        <taxon>Liliopsida</taxon>
        <taxon>Asparagales</taxon>
        <taxon>Orchidaceae</taxon>
        <taxon>Orchidoideae</taxon>
        <taxon>Orchideae</taxon>
        <taxon>Orchidinae</taxon>
        <taxon>Platanthera</taxon>
    </lineage>
</organism>
<dbReference type="PANTHER" id="PTHR48047:SF229">
    <property type="entry name" value="UDP-GLYCOSYLTRANSFERASE 73C3-RELATED"/>
    <property type="match status" value="1"/>
</dbReference>
<dbReference type="PROSITE" id="PS00375">
    <property type="entry name" value="UDPGT"/>
    <property type="match status" value="1"/>
</dbReference>
<dbReference type="Gene3D" id="3.40.50.2000">
    <property type="entry name" value="Glycogen Phosphorylase B"/>
    <property type="match status" value="2"/>
</dbReference>
<dbReference type="InterPro" id="IPR002213">
    <property type="entry name" value="UDP_glucos_trans"/>
</dbReference>
<accession>A0AAP0AS96</accession>
<evidence type="ECO:0000256" key="4">
    <source>
        <dbReference type="RuleBase" id="RU362057"/>
    </source>
</evidence>
<feature type="domain" description="Glycosyltransferase N-terminal" evidence="5">
    <location>
        <begin position="16"/>
        <end position="252"/>
    </location>
</feature>
<dbReference type="SUPFAM" id="SSF53756">
    <property type="entry name" value="UDP-Glycosyltransferase/glycogen phosphorylase"/>
    <property type="match status" value="1"/>
</dbReference>
<dbReference type="Proteomes" id="UP001418222">
    <property type="component" value="Unassembled WGS sequence"/>
</dbReference>
<dbReference type="InterPro" id="IPR058980">
    <property type="entry name" value="Glyco_transf_N"/>
</dbReference>
<dbReference type="InterPro" id="IPR035595">
    <property type="entry name" value="UDP_glycos_trans_CS"/>
</dbReference>
<comment type="similarity">
    <text evidence="1 3">Belongs to the UDP-glycosyltransferase family.</text>
</comment>
<comment type="caution">
    <text evidence="6">The sequence shown here is derived from an EMBL/GenBank/DDBJ whole genome shotgun (WGS) entry which is preliminary data.</text>
</comment>
<evidence type="ECO:0000313" key="6">
    <source>
        <dbReference type="EMBL" id="KAK8913635.1"/>
    </source>
</evidence>
<keyword evidence="3" id="KW-0328">Glycosyltransferase</keyword>
<dbReference type="AlphaFoldDB" id="A0AAP0AS96"/>
<keyword evidence="2 3" id="KW-0808">Transferase</keyword>
<dbReference type="CDD" id="cd03784">
    <property type="entry name" value="GT1_Gtf-like"/>
    <property type="match status" value="1"/>
</dbReference>
<evidence type="ECO:0000256" key="1">
    <source>
        <dbReference type="ARBA" id="ARBA00009995"/>
    </source>
</evidence>
<gene>
    <name evidence="6" type="primary">UGT73C3</name>
    <name evidence="6" type="ORF">KSP39_PZI023667</name>
</gene>
<dbReference type="PANTHER" id="PTHR48047">
    <property type="entry name" value="GLYCOSYLTRANSFERASE"/>
    <property type="match status" value="1"/>
</dbReference>
<evidence type="ECO:0000256" key="2">
    <source>
        <dbReference type="ARBA" id="ARBA00022679"/>
    </source>
</evidence>
<dbReference type="EC" id="2.4.1.-" evidence="4"/>
<keyword evidence="7" id="KW-1185">Reference proteome</keyword>
<dbReference type="EMBL" id="JBBWWQ010000021">
    <property type="protein sequence ID" value="KAK8913635.1"/>
    <property type="molecule type" value="Genomic_DNA"/>
</dbReference>
<proteinExistence type="inferred from homology"/>